<organism evidence="1 2">
    <name type="scientific">Trifolium subterraneum</name>
    <name type="common">Subterranean clover</name>
    <dbReference type="NCBI Taxonomy" id="3900"/>
    <lineage>
        <taxon>Eukaryota</taxon>
        <taxon>Viridiplantae</taxon>
        <taxon>Streptophyta</taxon>
        <taxon>Embryophyta</taxon>
        <taxon>Tracheophyta</taxon>
        <taxon>Spermatophyta</taxon>
        <taxon>Magnoliopsida</taxon>
        <taxon>eudicotyledons</taxon>
        <taxon>Gunneridae</taxon>
        <taxon>Pentapetalae</taxon>
        <taxon>rosids</taxon>
        <taxon>fabids</taxon>
        <taxon>Fabales</taxon>
        <taxon>Fabaceae</taxon>
        <taxon>Papilionoideae</taxon>
        <taxon>50 kb inversion clade</taxon>
        <taxon>NPAAA clade</taxon>
        <taxon>Hologalegina</taxon>
        <taxon>IRL clade</taxon>
        <taxon>Trifolieae</taxon>
        <taxon>Trifolium</taxon>
    </lineage>
</organism>
<gene>
    <name evidence="1" type="ORF">TSUD_160220</name>
</gene>
<accession>A0A2Z6NEN6</accession>
<reference evidence="2" key="1">
    <citation type="journal article" date="2017" name="Front. Plant Sci.">
        <title>Climate Clever Clovers: New Paradigm to Reduce the Environmental Footprint of Ruminants by Breeding Low Methanogenic Forages Utilizing Haplotype Variation.</title>
        <authorList>
            <person name="Kaur P."/>
            <person name="Appels R."/>
            <person name="Bayer P.E."/>
            <person name="Keeble-Gagnere G."/>
            <person name="Wang J."/>
            <person name="Hirakawa H."/>
            <person name="Shirasawa K."/>
            <person name="Vercoe P."/>
            <person name="Stefanova K."/>
            <person name="Durmic Z."/>
            <person name="Nichols P."/>
            <person name="Revell C."/>
            <person name="Isobe S.N."/>
            <person name="Edwards D."/>
            <person name="Erskine W."/>
        </authorList>
    </citation>
    <scope>NUCLEOTIDE SEQUENCE [LARGE SCALE GENOMIC DNA]</scope>
    <source>
        <strain evidence="2">cv. Daliak</strain>
    </source>
</reference>
<dbReference type="AlphaFoldDB" id="A0A2Z6NEN6"/>
<protein>
    <submittedName>
        <fullName evidence="1">Uncharacterized protein</fullName>
    </submittedName>
</protein>
<sequence length="84" mass="9622">MRIWRRLLLALGEMEKVNSTKKKVGFDILTKTGKVSKSIPQHVHQLYYVVPAAVHHHSSHQYLVQVAEAPSTHQPWVSGYHLVQ</sequence>
<proteinExistence type="predicted"/>
<evidence type="ECO:0000313" key="2">
    <source>
        <dbReference type="Proteomes" id="UP000242715"/>
    </source>
</evidence>
<name>A0A2Z6NEN6_TRISU</name>
<keyword evidence="2" id="KW-1185">Reference proteome</keyword>
<evidence type="ECO:0000313" key="1">
    <source>
        <dbReference type="EMBL" id="GAU27927.1"/>
    </source>
</evidence>
<dbReference type="Proteomes" id="UP000242715">
    <property type="component" value="Unassembled WGS sequence"/>
</dbReference>
<dbReference type="EMBL" id="DF973363">
    <property type="protein sequence ID" value="GAU27927.1"/>
    <property type="molecule type" value="Genomic_DNA"/>
</dbReference>